<protein>
    <submittedName>
        <fullName evidence="12">CLUMA_CG011299, isoform A</fullName>
    </submittedName>
</protein>
<comment type="similarity">
    <text evidence="4">Belongs to the gamma-BBH/TMLD family.</text>
</comment>
<dbReference type="PANTHER" id="PTHR10696">
    <property type="entry name" value="GAMMA-BUTYROBETAINE HYDROXYLASE-RELATED"/>
    <property type="match status" value="1"/>
</dbReference>
<dbReference type="InterPro" id="IPR010376">
    <property type="entry name" value="GBBH-like_N"/>
</dbReference>
<dbReference type="Gene3D" id="3.60.130.10">
    <property type="entry name" value="Clavaminate synthase-like"/>
    <property type="match status" value="1"/>
</dbReference>
<keyword evidence="9" id="KW-0408">Iron</keyword>
<comment type="pathway">
    <text evidence="3">Amine and polyamine biosynthesis; carnitine biosynthesis.</text>
</comment>
<dbReference type="Pfam" id="PF02668">
    <property type="entry name" value="TauD"/>
    <property type="match status" value="1"/>
</dbReference>
<dbReference type="InterPro" id="IPR042098">
    <property type="entry name" value="TauD-like_sf"/>
</dbReference>
<organism evidence="12 13">
    <name type="scientific">Clunio marinus</name>
    <dbReference type="NCBI Taxonomy" id="568069"/>
    <lineage>
        <taxon>Eukaryota</taxon>
        <taxon>Metazoa</taxon>
        <taxon>Ecdysozoa</taxon>
        <taxon>Arthropoda</taxon>
        <taxon>Hexapoda</taxon>
        <taxon>Insecta</taxon>
        <taxon>Pterygota</taxon>
        <taxon>Neoptera</taxon>
        <taxon>Endopterygota</taxon>
        <taxon>Diptera</taxon>
        <taxon>Nematocera</taxon>
        <taxon>Chironomoidea</taxon>
        <taxon>Chironomidae</taxon>
        <taxon>Clunio</taxon>
    </lineage>
</organism>
<dbReference type="SUPFAM" id="SSF51197">
    <property type="entry name" value="Clavaminate synthase-like"/>
    <property type="match status" value="1"/>
</dbReference>
<evidence type="ECO:0000256" key="1">
    <source>
        <dbReference type="ARBA" id="ARBA00001954"/>
    </source>
</evidence>
<evidence type="ECO:0000256" key="3">
    <source>
        <dbReference type="ARBA" id="ARBA00005022"/>
    </source>
</evidence>
<evidence type="ECO:0000313" key="13">
    <source>
        <dbReference type="Proteomes" id="UP000183832"/>
    </source>
</evidence>
<sequence>MLRQFSKRINVNAIRARDFAQLILFRASSSDIDKDKFEVKINQTNETFELYEKKVNIASGKLKKFEFPFVYLRDNCQCEFCYHAQSSSRTLSWENFDVSIKPKNFLFDDSRNVLKVIWNDNEQHTSEYDYEWLKARNFSIENREHYLKTFYRPDKKLWTKNNFKSILQNFDFMKIIETDHELYDWLNCLAIHGVAIIKNTPQTENEIRRIAERVGFIRRTHYGEDFTVKAKEGASNVAYLTAPLQMHADLPYYHHAPGVNILHCLVQSKSKGAENLLTDGFQIVNIMKQDHPEEFEALSKILVNWYDVGKEESGPPFHSILRAPMFCFDYENKIERINHSIPQRDSFFTASVEDVKRWYKALAKFIELIHREAVEFKTEEGTILSFDNSRLLHGRKQYEDSAGNYRHLVGAYLDWDEIYSRLRVLQKELKKKY</sequence>
<dbReference type="GO" id="GO:0016706">
    <property type="term" value="F:2-oxoglutarate-dependent dioxygenase activity"/>
    <property type="evidence" value="ECO:0007669"/>
    <property type="project" value="UniProtKB-ARBA"/>
</dbReference>
<dbReference type="InterPro" id="IPR038492">
    <property type="entry name" value="GBBH-like_N_sf"/>
</dbReference>
<evidence type="ECO:0000256" key="2">
    <source>
        <dbReference type="ARBA" id="ARBA00001961"/>
    </source>
</evidence>
<name>A0A1J1IFW2_9DIPT</name>
<dbReference type="GO" id="GO:0005739">
    <property type="term" value="C:mitochondrion"/>
    <property type="evidence" value="ECO:0007669"/>
    <property type="project" value="TreeGrafter"/>
</dbReference>
<dbReference type="FunFam" id="3.60.130.10:FF:000001">
    <property type="entry name" value="Trimethyllysine dioxygenase, mitochondrial"/>
    <property type="match status" value="1"/>
</dbReference>
<accession>A0A1J1IFW2</accession>
<evidence type="ECO:0000256" key="8">
    <source>
        <dbReference type="ARBA" id="ARBA00023002"/>
    </source>
</evidence>
<keyword evidence="6" id="KW-0124">Carnitine biosynthesis</keyword>
<dbReference type="Pfam" id="PF06155">
    <property type="entry name" value="GBBH-like_N"/>
    <property type="match status" value="1"/>
</dbReference>
<keyword evidence="5" id="KW-0479">Metal-binding</keyword>
<reference evidence="12 13" key="1">
    <citation type="submission" date="2015-04" db="EMBL/GenBank/DDBJ databases">
        <authorList>
            <person name="Syromyatnikov M.Y."/>
            <person name="Popov V.N."/>
        </authorList>
    </citation>
    <scope>NUCLEOTIDE SEQUENCE [LARGE SCALE GENOMIC DNA]</scope>
</reference>
<evidence type="ECO:0000256" key="5">
    <source>
        <dbReference type="ARBA" id="ARBA00022723"/>
    </source>
</evidence>
<dbReference type="CDD" id="cd00250">
    <property type="entry name" value="CAS_like"/>
    <property type="match status" value="1"/>
</dbReference>
<evidence type="ECO:0000259" key="10">
    <source>
        <dbReference type="Pfam" id="PF02668"/>
    </source>
</evidence>
<comment type="cofactor">
    <cofactor evidence="2">
        <name>L-ascorbate</name>
        <dbReference type="ChEBI" id="CHEBI:38290"/>
    </cofactor>
</comment>
<evidence type="ECO:0000259" key="11">
    <source>
        <dbReference type="Pfam" id="PF06155"/>
    </source>
</evidence>
<keyword evidence="7" id="KW-0223">Dioxygenase</keyword>
<dbReference type="AlphaFoldDB" id="A0A1J1IFW2"/>
<evidence type="ECO:0000256" key="4">
    <source>
        <dbReference type="ARBA" id="ARBA00008654"/>
    </source>
</evidence>
<proteinExistence type="inferred from homology"/>
<comment type="cofactor">
    <cofactor evidence="1">
        <name>Fe(2+)</name>
        <dbReference type="ChEBI" id="CHEBI:29033"/>
    </cofactor>
</comment>
<keyword evidence="13" id="KW-1185">Reference proteome</keyword>
<dbReference type="GO" id="GO:0046872">
    <property type="term" value="F:metal ion binding"/>
    <property type="evidence" value="ECO:0007669"/>
    <property type="project" value="UniProtKB-KW"/>
</dbReference>
<dbReference type="UniPathway" id="UPA00118"/>
<dbReference type="GO" id="GO:0045329">
    <property type="term" value="P:carnitine biosynthetic process"/>
    <property type="evidence" value="ECO:0007669"/>
    <property type="project" value="UniProtKB-UniPathway"/>
</dbReference>
<dbReference type="Gene3D" id="3.30.2020.30">
    <property type="match status" value="1"/>
</dbReference>
<dbReference type="FunFam" id="3.30.2020.30:FF:000002">
    <property type="entry name" value="Putative gamma-butyrobetaine dioxygenase"/>
    <property type="match status" value="1"/>
</dbReference>
<dbReference type="OrthoDB" id="406634at2759"/>
<dbReference type="InterPro" id="IPR050411">
    <property type="entry name" value="AlphaKG_dependent_hydroxylases"/>
</dbReference>
<dbReference type="EMBL" id="CVRI01000047">
    <property type="protein sequence ID" value="CRK97926.1"/>
    <property type="molecule type" value="Genomic_DNA"/>
</dbReference>
<dbReference type="STRING" id="568069.A0A1J1IFW2"/>
<dbReference type="Proteomes" id="UP000183832">
    <property type="component" value="Unassembled WGS sequence"/>
</dbReference>
<keyword evidence="8" id="KW-0560">Oxidoreductase</keyword>
<evidence type="ECO:0000313" key="12">
    <source>
        <dbReference type="EMBL" id="CRK97926.1"/>
    </source>
</evidence>
<dbReference type="PANTHER" id="PTHR10696:SF33">
    <property type="entry name" value="GAMMA-BUTYROBETAINE DIOXYGENASE"/>
    <property type="match status" value="1"/>
</dbReference>
<dbReference type="InterPro" id="IPR003819">
    <property type="entry name" value="TauD/TfdA-like"/>
</dbReference>
<evidence type="ECO:0000256" key="7">
    <source>
        <dbReference type="ARBA" id="ARBA00022964"/>
    </source>
</evidence>
<gene>
    <name evidence="12" type="ORF">CLUMA_CG011299</name>
</gene>
<feature type="domain" description="TauD/TfdA-like" evidence="10">
    <location>
        <begin position="169"/>
        <end position="412"/>
    </location>
</feature>
<evidence type="ECO:0000256" key="9">
    <source>
        <dbReference type="ARBA" id="ARBA00023004"/>
    </source>
</evidence>
<evidence type="ECO:0000256" key="6">
    <source>
        <dbReference type="ARBA" id="ARBA00022873"/>
    </source>
</evidence>
<feature type="domain" description="Gamma-butyrobetaine hydroxylase-like N-terminal" evidence="11">
    <location>
        <begin position="53"/>
        <end position="133"/>
    </location>
</feature>